<dbReference type="AlphaFoldDB" id="A0A2P2MA20"/>
<organism evidence="1">
    <name type="scientific">Rhizophora mucronata</name>
    <name type="common">Asiatic mangrove</name>
    <dbReference type="NCBI Taxonomy" id="61149"/>
    <lineage>
        <taxon>Eukaryota</taxon>
        <taxon>Viridiplantae</taxon>
        <taxon>Streptophyta</taxon>
        <taxon>Embryophyta</taxon>
        <taxon>Tracheophyta</taxon>
        <taxon>Spermatophyta</taxon>
        <taxon>Magnoliopsida</taxon>
        <taxon>eudicotyledons</taxon>
        <taxon>Gunneridae</taxon>
        <taxon>Pentapetalae</taxon>
        <taxon>rosids</taxon>
        <taxon>fabids</taxon>
        <taxon>Malpighiales</taxon>
        <taxon>Rhizophoraceae</taxon>
        <taxon>Rhizophora</taxon>
    </lineage>
</organism>
<accession>A0A2P2MA20</accession>
<proteinExistence type="predicted"/>
<protein>
    <submittedName>
        <fullName evidence="1">3-ketoacyl-CoA thiolase 2</fullName>
    </submittedName>
</protein>
<name>A0A2P2MA20_RHIMU</name>
<evidence type="ECO:0000313" key="1">
    <source>
        <dbReference type="EMBL" id="MBX27068.1"/>
    </source>
</evidence>
<sequence length="62" mass="6130">MSSSTNPADFTAAGIATAGPIPITAGSTPAAAKLLNTPRIGSPFCIAMLLFIRSTAPAPSLT</sequence>
<reference evidence="1" key="1">
    <citation type="submission" date="2018-02" db="EMBL/GenBank/DDBJ databases">
        <title>Rhizophora mucronata_Transcriptome.</title>
        <authorList>
            <person name="Meera S.P."/>
            <person name="Sreeshan A."/>
            <person name="Augustine A."/>
        </authorList>
    </citation>
    <scope>NUCLEOTIDE SEQUENCE</scope>
    <source>
        <tissue evidence="1">Leaf</tissue>
    </source>
</reference>
<dbReference type="EMBL" id="GGEC01046584">
    <property type="protein sequence ID" value="MBX27068.1"/>
    <property type="molecule type" value="Transcribed_RNA"/>
</dbReference>